<comment type="subcellular location">
    <subcellularLocation>
        <location evidence="1">Cell membrane</location>
        <topology evidence="1">Multi-pass membrane protein</topology>
    </subcellularLocation>
</comment>
<dbReference type="InterPro" id="IPR003688">
    <property type="entry name" value="TraG/VirD4"/>
</dbReference>
<evidence type="ECO:0000256" key="1">
    <source>
        <dbReference type="ARBA" id="ARBA00004651"/>
    </source>
</evidence>
<dbReference type="InterPro" id="IPR051539">
    <property type="entry name" value="T4SS-coupling_protein"/>
</dbReference>
<evidence type="ECO:0000256" key="7">
    <source>
        <dbReference type="SAM" id="MobiDB-lite"/>
    </source>
</evidence>
<keyword evidence="6 8" id="KW-0472">Membrane</keyword>
<feature type="domain" description="TraD/TraG TraM recognition site" evidence="9">
    <location>
        <begin position="423"/>
        <end position="544"/>
    </location>
</feature>
<evidence type="ECO:0000256" key="2">
    <source>
        <dbReference type="ARBA" id="ARBA00008806"/>
    </source>
</evidence>
<dbReference type="InterPro" id="IPR027417">
    <property type="entry name" value="P-loop_NTPase"/>
</dbReference>
<feature type="region of interest" description="Disordered" evidence="7">
    <location>
        <begin position="506"/>
        <end position="529"/>
    </location>
</feature>
<evidence type="ECO:0000259" key="9">
    <source>
        <dbReference type="Pfam" id="PF12696"/>
    </source>
</evidence>
<sequence length="604" mass="64643">MNRNRSDVVWWWIALASGLAGVLTYLCWRGGSAIAGLDQAVPANPVVALSGVTDGELIWPIQATVLLVLAAVLVLVCVGLFSSRLIRRGSTTRVDHLAKSMAPPRHLAEVHGASAKRKAERLRPGIVLDRPDTYGIPIGKTVCGNHLIVMSWEDVGLAFSGPRTGKTQALAIPAVCHAPGAVIATSNKRDLHDHTRGVREAVGRVWIFDLQGIATDGGPQWWIDLLRGMSSLKAARKLAGYFVSASKEDGARVDAYFDGGAQELLALHMFAAAVGGGDLLHTLGWLSDDDSALPAMLLEAAGEAMAAEKVRSAQRLNPRQKDGLFDMARRFLNVLNDPEYAKAVLPQRRKQFDQDSGLAAVALSHDLPEFDVDRFASSTDTLYAMSLEGPDSATALTTALVGRLLEAAFVVARRSPGGRLPTPIVAVLDEAANVCKLSDLPKQYSHAGSQGVVLLTFLQSPAQAGEVWSEQKLATMRQAANMHYYGGGVDDDSYLQSISHQIGEHDVSRWSSSHSSGSTGGGSRSQSWSREPIAPVSVLAALPKDRAIVMTSGNPPVLVRKSFWSEGRFAEQIRASLATYEPKKGALALSGLDLDPSTEQELAS</sequence>
<dbReference type="InterPro" id="IPR032689">
    <property type="entry name" value="TraG-D_C"/>
</dbReference>
<evidence type="ECO:0000256" key="4">
    <source>
        <dbReference type="ARBA" id="ARBA00022692"/>
    </source>
</evidence>
<dbReference type="RefSeq" id="WP_395127600.1">
    <property type="nucleotide sequence ID" value="NZ_JBIMSN010000012.1"/>
</dbReference>
<dbReference type="EMBL" id="JBIMSN010000012">
    <property type="protein sequence ID" value="MFH5227550.1"/>
    <property type="molecule type" value="Genomic_DNA"/>
</dbReference>
<evidence type="ECO:0000313" key="11">
    <source>
        <dbReference type="Proteomes" id="UP001609219"/>
    </source>
</evidence>
<reference evidence="10 11" key="1">
    <citation type="submission" date="2024-10" db="EMBL/GenBank/DDBJ databases">
        <authorList>
            <person name="Riesco R."/>
        </authorList>
    </citation>
    <scope>NUCLEOTIDE SEQUENCE [LARGE SCALE GENOMIC DNA]</scope>
    <source>
        <strain evidence="10 11">NCIMB 15450</strain>
    </source>
</reference>
<dbReference type="Gene3D" id="3.40.50.300">
    <property type="entry name" value="P-loop containing nucleotide triphosphate hydrolases"/>
    <property type="match status" value="1"/>
</dbReference>
<comment type="caution">
    <text evidence="10">The sequence shown here is derived from an EMBL/GenBank/DDBJ whole genome shotgun (WGS) entry which is preliminary data.</text>
</comment>
<name>A0ABW7K2B1_9NOCA</name>
<gene>
    <name evidence="10" type="ORF">ACHIRB_02935</name>
</gene>
<dbReference type="CDD" id="cd01127">
    <property type="entry name" value="TrwB_TraG_TraD_VirD4"/>
    <property type="match status" value="1"/>
</dbReference>
<dbReference type="Pfam" id="PF12696">
    <property type="entry name" value="TraG-D_C"/>
    <property type="match status" value="1"/>
</dbReference>
<keyword evidence="5 8" id="KW-1133">Transmembrane helix</keyword>
<keyword evidence="3" id="KW-1003">Cell membrane</keyword>
<feature type="transmembrane region" description="Helical" evidence="8">
    <location>
        <begin position="9"/>
        <end position="28"/>
    </location>
</feature>
<evidence type="ECO:0000313" key="10">
    <source>
        <dbReference type="EMBL" id="MFH5227550.1"/>
    </source>
</evidence>
<organism evidence="10 11">
    <name type="scientific">Antrihabitans spumae</name>
    <dbReference type="NCBI Taxonomy" id="3373370"/>
    <lineage>
        <taxon>Bacteria</taxon>
        <taxon>Bacillati</taxon>
        <taxon>Actinomycetota</taxon>
        <taxon>Actinomycetes</taxon>
        <taxon>Mycobacteriales</taxon>
        <taxon>Nocardiaceae</taxon>
        <taxon>Antrihabitans</taxon>
    </lineage>
</organism>
<dbReference type="SUPFAM" id="SSF52540">
    <property type="entry name" value="P-loop containing nucleoside triphosphate hydrolases"/>
    <property type="match status" value="1"/>
</dbReference>
<keyword evidence="4 8" id="KW-0812">Transmembrane</keyword>
<evidence type="ECO:0000256" key="3">
    <source>
        <dbReference type="ARBA" id="ARBA00022475"/>
    </source>
</evidence>
<comment type="similarity">
    <text evidence="2">Belongs to the VirD4/TraG family.</text>
</comment>
<evidence type="ECO:0000256" key="6">
    <source>
        <dbReference type="ARBA" id="ARBA00023136"/>
    </source>
</evidence>
<dbReference type="Proteomes" id="UP001609219">
    <property type="component" value="Unassembled WGS sequence"/>
</dbReference>
<dbReference type="PANTHER" id="PTHR37937:SF1">
    <property type="entry name" value="CONJUGATIVE TRANSFER: DNA TRANSPORT"/>
    <property type="match status" value="1"/>
</dbReference>
<evidence type="ECO:0000256" key="5">
    <source>
        <dbReference type="ARBA" id="ARBA00022989"/>
    </source>
</evidence>
<dbReference type="Pfam" id="PF02534">
    <property type="entry name" value="T4SS-DNA_transf"/>
    <property type="match status" value="1"/>
</dbReference>
<evidence type="ECO:0000256" key="8">
    <source>
        <dbReference type="SAM" id="Phobius"/>
    </source>
</evidence>
<accession>A0ABW7K2B1</accession>
<keyword evidence="11" id="KW-1185">Reference proteome</keyword>
<proteinExistence type="inferred from homology"/>
<feature type="transmembrane region" description="Helical" evidence="8">
    <location>
        <begin position="57"/>
        <end position="81"/>
    </location>
</feature>
<dbReference type="PANTHER" id="PTHR37937">
    <property type="entry name" value="CONJUGATIVE TRANSFER: DNA TRANSPORT"/>
    <property type="match status" value="1"/>
</dbReference>
<protein>
    <submittedName>
        <fullName evidence="10">Type IV secretory system conjugative DNA transfer family protein</fullName>
    </submittedName>
</protein>